<dbReference type="Pfam" id="PF03595">
    <property type="entry name" value="SLAC1"/>
    <property type="match status" value="1"/>
</dbReference>
<evidence type="ECO:0000256" key="5">
    <source>
        <dbReference type="SAM" id="Phobius"/>
    </source>
</evidence>
<dbReference type="InterPro" id="IPR052951">
    <property type="entry name" value="Tellurite_res_ion_channel"/>
</dbReference>
<keyword evidence="3 5" id="KW-1133">Transmembrane helix</keyword>
<sequence length="318" mass="36195">MLKSIIQKIPVPLAGVMLATSSLGNLLQPYNEIYHTICGIIAGFLLVLCLIKFILYPKMIKEDLANPIIASVSTTFTMGLMVMCTYFKPFIGEVARYIWIFAIILHFMLMIYFTLRFVIKPVWDKVFATYFVPIVGIVVASVTAPAFEMQSFGVTIFWFGFITYVMLLPYITYRYIKYAVTIDGEKPLICIYAAPASLTLAGYLSCESNPQTWIVYFLIVLATFMWGFIMLQMPKLLRLQFFPSYAAMTFPFVISAVACGKTADLLQNDFLSILSKVEMVWAIIIVGYVIIRYVKYLFIDTARPYAKASRQKDALRSE</sequence>
<dbReference type="PANTHER" id="PTHR37955">
    <property type="entry name" value="TELLURITE RESISTANCE PROTEIN TEHA"/>
    <property type="match status" value="1"/>
</dbReference>
<feature type="transmembrane region" description="Helical" evidence="5">
    <location>
        <begin position="97"/>
        <end position="115"/>
    </location>
</feature>
<feature type="transmembrane region" description="Helical" evidence="5">
    <location>
        <begin position="211"/>
        <end position="229"/>
    </location>
</feature>
<dbReference type="RefSeq" id="WP_166667637.1">
    <property type="nucleotide sequence ID" value="NZ_SODD01000066.1"/>
</dbReference>
<dbReference type="GO" id="GO:0046583">
    <property type="term" value="F:monoatomic cation efflux transmembrane transporter activity"/>
    <property type="evidence" value="ECO:0007669"/>
    <property type="project" value="TreeGrafter"/>
</dbReference>
<dbReference type="Gene3D" id="1.50.10.150">
    <property type="entry name" value="Voltage-dependent anion channel"/>
    <property type="match status" value="1"/>
</dbReference>
<dbReference type="AlphaFoldDB" id="A0A4R7ZC59"/>
<dbReference type="InterPro" id="IPR004695">
    <property type="entry name" value="SLAC1/Mae1/Ssu1/TehA"/>
</dbReference>
<dbReference type="GO" id="GO:0005886">
    <property type="term" value="C:plasma membrane"/>
    <property type="evidence" value="ECO:0007669"/>
    <property type="project" value="TreeGrafter"/>
</dbReference>
<feature type="transmembrane region" description="Helical" evidence="5">
    <location>
        <begin position="153"/>
        <end position="176"/>
    </location>
</feature>
<proteinExistence type="predicted"/>
<dbReference type="InterPro" id="IPR038665">
    <property type="entry name" value="Voltage-dep_anion_channel_sf"/>
</dbReference>
<protein>
    <submittedName>
        <fullName evidence="6">Exfoliative toxin A/B</fullName>
    </submittedName>
</protein>
<name>A0A4R7ZC59_9FIRM</name>
<keyword evidence="7" id="KW-1185">Reference proteome</keyword>
<evidence type="ECO:0000256" key="3">
    <source>
        <dbReference type="ARBA" id="ARBA00022989"/>
    </source>
</evidence>
<accession>A0A4R7ZC59</accession>
<evidence type="ECO:0000256" key="2">
    <source>
        <dbReference type="ARBA" id="ARBA00022692"/>
    </source>
</evidence>
<evidence type="ECO:0000256" key="4">
    <source>
        <dbReference type="ARBA" id="ARBA00023136"/>
    </source>
</evidence>
<dbReference type="PANTHER" id="PTHR37955:SF1">
    <property type="entry name" value="DEP DOMAIN-CONTAINING PROTEIN"/>
    <property type="match status" value="1"/>
</dbReference>
<organism evidence="6 7">
    <name type="scientific">Breznakia blatticola</name>
    <dbReference type="NCBI Taxonomy" id="1754012"/>
    <lineage>
        <taxon>Bacteria</taxon>
        <taxon>Bacillati</taxon>
        <taxon>Bacillota</taxon>
        <taxon>Erysipelotrichia</taxon>
        <taxon>Erysipelotrichales</taxon>
        <taxon>Erysipelotrichaceae</taxon>
        <taxon>Breznakia</taxon>
    </lineage>
</organism>
<feature type="transmembrane region" description="Helical" evidence="5">
    <location>
        <begin position="68"/>
        <end position="91"/>
    </location>
</feature>
<reference evidence="6 7" key="1">
    <citation type="submission" date="2019-03" db="EMBL/GenBank/DDBJ databases">
        <title>Genomic Encyclopedia of Type Strains, Phase IV (KMG-IV): sequencing the most valuable type-strain genomes for metagenomic binning, comparative biology and taxonomic classification.</title>
        <authorList>
            <person name="Goeker M."/>
        </authorList>
    </citation>
    <scope>NUCLEOTIDE SEQUENCE [LARGE SCALE GENOMIC DNA]</scope>
    <source>
        <strain evidence="6 7">DSM 28867</strain>
    </source>
</reference>
<evidence type="ECO:0000256" key="1">
    <source>
        <dbReference type="ARBA" id="ARBA00004141"/>
    </source>
</evidence>
<comment type="subcellular location">
    <subcellularLocation>
        <location evidence="1">Membrane</location>
        <topology evidence="1">Multi-pass membrane protein</topology>
    </subcellularLocation>
</comment>
<feature type="transmembrane region" description="Helical" evidence="5">
    <location>
        <begin position="33"/>
        <end position="56"/>
    </location>
</feature>
<feature type="transmembrane region" description="Helical" evidence="5">
    <location>
        <begin position="127"/>
        <end position="147"/>
    </location>
</feature>
<feature type="transmembrane region" description="Helical" evidence="5">
    <location>
        <begin position="188"/>
        <end position="205"/>
    </location>
</feature>
<feature type="transmembrane region" description="Helical" evidence="5">
    <location>
        <begin position="279"/>
        <end position="298"/>
    </location>
</feature>
<evidence type="ECO:0000313" key="6">
    <source>
        <dbReference type="EMBL" id="TDW08853.1"/>
    </source>
</evidence>
<keyword evidence="2 5" id="KW-0812">Transmembrane</keyword>
<evidence type="ECO:0000313" key="7">
    <source>
        <dbReference type="Proteomes" id="UP000294743"/>
    </source>
</evidence>
<dbReference type="Proteomes" id="UP000294743">
    <property type="component" value="Unassembled WGS sequence"/>
</dbReference>
<dbReference type="CDD" id="cd09325">
    <property type="entry name" value="TDT_C4-dicarb_trans"/>
    <property type="match status" value="1"/>
</dbReference>
<keyword evidence="4 5" id="KW-0472">Membrane</keyword>
<feature type="transmembrane region" description="Helical" evidence="5">
    <location>
        <begin position="241"/>
        <end position="259"/>
    </location>
</feature>
<gene>
    <name evidence="6" type="ORF">EDD63_1664</name>
</gene>
<dbReference type="EMBL" id="SODD01000066">
    <property type="protein sequence ID" value="TDW08853.1"/>
    <property type="molecule type" value="Genomic_DNA"/>
</dbReference>
<comment type="caution">
    <text evidence="6">The sequence shown here is derived from an EMBL/GenBank/DDBJ whole genome shotgun (WGS) entry which is preliminary data.</text>
</comment>